<evidence type="ECO:0000313" key="2">
    <source>
        <dbReference type="Proteomes" id="UP000036681"/>
    </source>
</evidence>
<keyword evidence="2" id="KW-1185">Reference proteome</keyword>
<proteinExistence type="predicted"/>
<evidence type="ECO:0000313" key="3">
    <source>
        <dbReference type="WBParaSite" id="ALUE_0000892401-mRNA-1"/>
    </source>
</evidence>
<sequence>MINDEPQKSKPLSQFNINHDFQATLLFGLSNCYHVNSYMVMSVRITKAECYYRVRIKAPKLRRPSTYHHSLEELATPNAPGSTLDPRDGAFL</sequence>
<protein>
    <submittedName>
        <fullName evidence="3">MSP domain-containing protein</fullName>
    </submittedName>
</protein>
<dbReference type="WBParaSite" id="ALUE_0000892401-mRNA-1">
    <property type="protein sequence ID" value="ALUE_0000892401-mRNA-1"/>
    <property type="gene ID" value="ALUE_0000892401"/>
</dbReference>
<dbReference type="AlphaFoldDB" id="A0A0M3HZ57"/>
<organism evidence="2 3">
    <name type="scientific">Ascaris lumbricoides</name>
    <name type="common">Giant roundworm</name>
    <dbReference type="NCBI Taxonomy" id="6252"/>
    <lineage>
        <taxon>Eukaryota</taxon>
        <taxon>Metazoa</taxon>
        <taxon>Ecdysozoa</taxon>
        <taxon>Nematoda</taxon>
        <taxon>Chromadorea</taxon>
        <taxon>Rhabditida</taxon>
        <taxon>Spirurina</taxon>
        <taxon>Ascaridomorpha</taxon>
        <taxon>Ascaridoidea</taxon>
        <taxon>Ascarididae</taxon>
        <taxon>Ascaris</taxon>
    </lineage>
</organism>
<accession>A0A0M3HZ57</accession>
<name>A0A0M3HZ57_ASCLU</name>
<dbReference type="Proteomes" id="UP000036681">
    <property type="component" value="Unplaced"/>
</dbReference>
<reference evidence="3" key="1">
    <citation type="submission" date="2017-02" db="UniProtKB">
        <authorList>
            <consortium name="WormBaseParasite"/>
        </authorList>
    </citation>
    <scope>IDENTIFICATION</scope>
</reference>
<feature type="region of interest" description="Disordered" evidence="1">
    <location>
        <begin position="67"/>
        <end position="92"/>
    </location>
</feature>
<evidence type="ECO:0000256" key="1">
    <source>
        <dbReference type="SAM" id="MobiDB-lite"/>
    </source>
</evidence>